<sequence length="87" mass="10342">MDAKNKLNRLRITFGKYVLQKLKIDKEMTFAKRNRVRTIGYDIWNLINSLEEDKLIECNDMFKKNNKVNDSMNLTQSENEVKQDVNS</sequence>
<name>A0A813Z008_9BILA</name>
<organism evidence="1 2">
    <name type="scientific">Brachionus calyciflorus</name>
    <dbReference type="NCBI Taxonomy" id="104777"/>
    <lineage>
        <taxon>Eukaryota</taxon>
        <taxon>Metazoa</taxon>
        <taxon>Spiralia</taxon>
        <taxon>Gnathifera</taxon>
        <taxon>Rotifera</taxon>
        <taxon>Eurotatoria</taxon>
        <taxon>Monogononta</taxon>
        <taxon>Pseudotrocha</taxon>
        <taxon>Ploima</taxon>
        <taxon>Brachionidae</taxon>
        <taxon>Brachionus</taxon>
    </lineage>
</organism>
<evidence type="ECO:0000313" key="1">
    <source>
        <dbReference type="EMBL" id="CAF0891574.1"/>
    </source>
</evidence>
<accession>A0A813Z008</accession>
<gene>
    <name evidence="1" type="ORF">OXX778_LOCUS10939</name>
</gene>
<reference evidence="1" key="1">
    <citation type="submission" date="2021-02" db="EMBL/GenBank/DDBJ databases">
        <authorList>
            <person name="Nowell W R."/>
        </authorList>
    </citation>
    <scope>NUCLEOTIDE SEQUENCE</scope>
    <source>
        <strain evidence="1">Ploen Becks lab</strain>
    </source>
</reference>
<dbReference type="Proteomes" id="UP000663879">
    <property type="component" value="Unassembled WGS sequence"/>
</dbReference>
<dbReference type="EMBL" id="CAJNOC010001792">
    <property type="protein sequence ID" value="CAF0891574.1"/>
    <property type="molecule type" value="Genomic_DNA"/>
</dbReference>
<proteinExistence type="predicted"/>
<evidence type="ECO:0000313" key="2">
    <source>
        <dbReference type="Proteomes" id="UP000663879"/>
    </source>
</evidence>
<protein>
    <submittedName>
        <fullName evidence="1">Uncharacterized protein</fullName>
    </submittedName>
</protein>
<keyword evidence="2" id="KW-1185">Reference proteome</keyword>
<dbReference type="AlphaFoldDB" id="A0A813Z008"/>
<comment type="caution">
    <text evidence="1">The sequence shown here is derived from an EMBL/GenBank/DDBJ whole genome shotgun (WGS) entry which is preliminary data.</text>
</comment>